<dbReference type="InterPro" id="IPR011989">
    <property type="entry name" value="ARM-like"/>
</dbReference>
<dbReference type="InterPro" id="IPR016024">
    <property type="entry name" value="ARM-type_fold"/>
</dbReference>
<organism evidence="1 2">
    <name type="scientific">Mycobacterium gordonae</name>
    <dbReference type="NCBI Taxonomy" id="1778"/>
    <lineage>
        <taxon>Bacteria</taxon>
        <taxon>Bacillati</taxon>
        <taxon>Actinomycetota</taxon>
        <taxon>Actinomycetes</taxon>
        <taxon>Mycobacteriales</taxon>
        <taxon>Mycobacteriaceae</taxon>
        <taxon>Mycobacterium</taxon>
    </lineage>
</organism>
<reference evidence="1 2" key="1">
    <citation type="submission" date="2015-10" db="EMBL/GenBank/DDBJ databases">
        <title>Mycobacterium gordonae draft genome assembly.</title>
        <authorList>
            <person name="Ustinova V."/>
            <person name="Smirnova T."/>
            <person name="Blagodatskikh K."/>
            <person name="Varlamov D."/>
            <person name="Larionova E."/>
            <person name="Chernousova L."/>
        </authorList>
    </citation>
    <scope>NUCLEOTIDE SEQUENCE [LARGE SCALE GENOMIC DNA]</scope>
    <source>
        <strain evidence="1 2">CTRI 14-8773</strain>
    </source>
</reference>
<protein>
    <recommendedName>
        <fullName evidence="3">HEAT repeat domain-containing protein</fullName>
    </recommendedName>
</protein>
<evidence type="ECO:0008006" key="3">
    <source>
        <dbReference type="Google" id="ProtNLM"/>
    </source>
</evidence>
<comment type="caution">
    <text evidence="1">The sequence shown here is derived from an EMBL/GenBank/DDBJ whole genome shotgun (WGS) entry which is preliminary data.</text>
</comment>
<dbReference type="SUPFAM" id="SSF48371">
    <property type="entry name" value="ARM repeat"/>
    <property type="match status" value="1"/>
</dbReference>
<proteinExistence type="predicted"/>
<dbReference type="EMBL" id="LKTM01000307">
    <property type="protein sequence ID" value="KQH77745.1"/>
    <property type="molecule type" value="Genomic_DNA"/>
</dbReference>
<name>A0A0Q2LPD7_MYCGO</name>
<dbReference type="PROSITE" id="PS50077">
    <property type="entry name" value="HEAT_REPEAT"/>
    <property type="match status" value="1"/>
</dbReference>
<dbReference type="OrthoDB" id="4539504at2"/>
<dbReference type="InterPro" id="IPR021133">
    <property type="entry name" value="HEAT_type_2"/>
</dbReference>
<dbReference type="Gene3D" id="1.25.10.10">
    <property type="entry name" value="Leucine-rich Repeat Variant"/>
    <property type="match status" value="1"/>
</dbReference>
<evidence type="ECO:0000313" key="2">
    <source>
        <dbReference type="Proteomes" id="UP000051677"/>
    </source>
</evidence>
<accession>A0A0Q2LPD7</accession>
<evidence type="ECO:0000313" key="1">
    <source>
        <dbReference type="EMBL" id="KQH77745.1"/>
    </source>
</evidence>
<dbReference type="AlphaFoldDB" id="A0A0Q2LPD7"/>
<dbReference type="Proteomes" id="UP000051677">
    <property type="component" value="Unassembled WGS sequence"/>
</dbReference>
<gene>
    <name evidence="1" type="ORF">AO501_23740</name>
</gene>
<sequence length="133" mass="14476">MDAMGTEAVPLLFDSLYLQPPAPATTLAAIGNALSYLAAPADYARMREVATDRSLGSGRAPVIEWLLRADPEDALPIALDGLDDPSVRPYILRSLRVIKHLPASLRPRIEPYLDDADSEVRLQAKRTLAKVGK</sequence>